<keyword evidence="5" id="KW-0464">Manganese</keyword>
<dbReference type="InterPro" id="IPR011650">
    <property type="entry name" value="Peptidase_M20_dimer"/>
</dbReference>
<dbReference type="SUPFAM" id="SSF53187">
    <property type="entry name" value="Zn-dependent exopeptidases"/>
    <property type="match status" value="1"/>
</dbReference>
<evidence type="ECO:0000313" key="10">
    <source>
        <dbReference type="Proteomes" id="UP001327560"/>
    </source>
</evidence>
<evidence type="ECO:0000256" key="4">
    <source>
        <dbReference type="ARBA" id="ARBA00022801"/>
    </source>
</evidence>
<evidence type="ECO:0000256" key="7">
    <source>
        <dbReference type="SAM" id="SignalP"/>
    </source>
</evidence>
<comment type="cofactor">
    <cofactor evidence="5">
        <name>Mn(2+)</name>
        <dbReference type="ChEBI" id="CHEBI:29035"/>
    </cofactor>
    <text evidence="5">The Mn(2+) ion enhances activity.</text>
</comment>
<dbReference type="NCBIfam" id="TIGR01891">
    <property type="entry name" value="amidohydrolases"/>
    <property type="match status" value="1"/>
</dbReference>
<evidence type="ECO:0000256" key="6">
    <source>
        <dbReference type="SAM" id="MobiDB-lite"/>
    </source>
</evidence>
<dbReference type="AlphaFoldDB" id="A0AAQ3QFL7"/>
<dbReference type="FunFam" id="3.30.70.360:FF:000001">
    <property type="entry name" value="N-acetyldiaminopimelate deacetylase"/>
    <property type="match status" value="1"/>
</dbReference>
<comment type="similarity">
    <text evidence="2">Belongs to the peptidase M20 family.</text>
</comment>
<dbReference type="InterPro" id="IPR017439">
    <property type="entry name" value="Amidohydrolase"/>
</dbReference>
<dbReference type="InterPro" id="IPR002933">
    <property type="entry name" value="Peptidase_M20"/>
</dbReference>
<dbReference type="GO" id="GO:0009694">
    <property type="term" value="P:jasmonic acid metabolic process"/>
    <property type="evidence" value="ECO:0007669"/>
    <property type="project" value="TreeGrafter"/>
</dbReference>
<feature type="binding site" evidence="5">
    <location>
        <position position="434"/>
    </location>
    <ligand>
        <name>Mn(2+)</name>
        <dbReference type="ChEBI" id="CHEBI:29035"/>
        <label>2</label>
    </ligand>
</feature>
<feature type="domain" description="Peptidase M20 dimerisation" evidence="8">
    <location>
        <begin position="260"/>
        <end position="348"/>
    </location>
</feature>
<name>A0AAQ3QFL7_9LILI</name>
<keyword evidence="4" id="KW-0378">Hydrolase</keyword>
<proteinExistence type="inferred from homology"/>
<dbReference type="GO" id="GO:0009850">
    <property type="term" value="P:auxin metabolic process"/>
    <property type="evidence" value="ECO:0007669"/>
    <property type="project" value="InterPro"/>
</dbReference>
<accession>A0AAQ3QFL7</accession>
<evidence type="ECO:0000259" key="8">
    <source>
        <dbReference type="Pfam" id="PF07687"/>
    </source>
</evidence>
<dbReference type="GO" id="GO:0046872">
    <property type="term" value="F:metal ion binding"/>
    <property type="evidence" value="ECO:0007669"/>
    <property type="project" value="UniProtKB-KW"/>
</dbReference>
<dbReference type="PANTHER" id="PTHR11014">
    <property type="entry name" value="PEPTIDASE M20 FAMILY MEMBER"/>
    <property type="match status" value="1"/>
</dbReference>
<evidence type="ECO:0000256" key="5">
    <source>
        <dbReference type="PIRSR" id="PIRSR005962-1"/>
    </source>
</evidence>
<keyword evidence="5" id="KW-0479">Metal-binding</keyword>
<feature type="region of interest" description="Disordered" evidence="6">
    <location>
        <begin position="41"/>
        <end position="62"/>
    </location>
</feature>
<feature type="binding site" evidence="5">
    <location>
        <position position="172"/>
    </location>
    <ligand>
        <name>Mn(2+)</name>
        <dbReference type="ChEBI" id="CHEBI:29035"/>
        <label>2</label>
    </ligand>
</feature>
<comment type="function">
    <text evidence="1">Hydrolyzes certain amino acid conjugates of the plant growth regulator indole-3-acetic acid (IAA).</text>
</comment>
<dbReference type="CDD" id="cd08017">
    <property type="entry name" value="M20_IAA_Hyd"/>
    <property type="match status" value="1"/>
</dbReference>
<evidence type="ECO:0000313" key="9">
    <source>
        <dbReference type="EMBL" id="WOL06585.1"/>
    </source>
</evidence>
<protein>
    <recommendedName>
        <fullName evidence="8">Peptidase M20 dimerisation domain-containing protein</fullName>
    </recommendedName>
</protein>
<dbReference type="GO" id="GO:0016787">
    <property type="term" value="F:hydrolase activity"/>
    <property type="evidence" value="ECO:0007669"/>
    <property type="project" value="UniProtKB-KW"/>
</dbReference>
<dbReference type="Gene3D" id="3.40.630.10">
    <property type="entry name" value="Zn peptidases"/>
    <property type="match status" value="1"/>
</dbReference>
<feature type="binding site" evidence="5">
    <location>
        <position position="208"/>
    </location>
    <ligand>
        <name>Mn(2+)</name>
        <dbReference type="ChEBI" id="CHEBI:29035"/>
        <label>2</label>
    </ligand>
</feature>
<dbReference type="InterPro" id="IPR036264">
    <property type="entry name" value="Bact_exopeptidase_dim_dom"/>
</dbReference>
<feature type="compositionally biased region" description="Gly residues" evidence="6">
    <location>
        <begin position="49"/>
        <end position="58"/>
    </location>
</feature>
<dbReference type="Pfam" id="PF01546">
    <property type="entry name" value="Peptidase_M20"/>
    <property type="match status" value="1"/>
</dbReference>
<evidence type="ECO:0000256" key="1">
    <source>
        <dbReference type="ARBA" id="ARBA00003007"/>
    </source>
</evidence>
<dbReference type="Proteomes" id="UP001327560">
    <property type="component" value="Chromosome 5"/>
</dbReference>
<dbReference type="SUPFAM" id="SSF55031">
    <property type="entry name" value="Bacterial exopeptidase dimerisation domain"/>
    <property type="match status" value="1"/>
</dbReference>
<sequence>MASALVLEGVVLGFLVALCSASYFLEDVVFGGAYRDGHGDRCGKARNGSNGGGGGGWREGVEEKEQGDWRADILGLARQPEAVEWVTAVRRRIHEHPELAYEEFETSRLIRAELDDMGVEYRFPLAGTGIVASIGTGNPPFVALRADMDALPIQEAVEWKYKSKVPGKMHACGHDAHVAMLLGAAKILKSREHRLKGTVRLIFQPAEEAGIGAKRMIEDGALEDVEAIFAVHVSHERPTSVIGSRPGPLLAGCGFFQALVRGQEGHAGNPHNSVDPILAASASVISLQNIVSREANPLDSQVVSVASFNGGYDLDLIPESVTLGGTFRAFSNTSFYQLRRRIEEVIIEQSNVYRCTASVDFFEKERFYPPTVNENSMFEHVKTVAVKLLGSDNFKVVPPMMGAEDFSFYSEVVPAAFFYIGVRNETLGSIHTGHSPYFMIDEDVLPVGAAVHAAIADRYLAEHN</sequence>
<keyword evidence="10" id="KW-1185">Reference proteome</keyword>
<dbReference type="Pfam" id="PF07687">
    <property type="entry name" value="M20_dimer"/>
    <property type="match status" value="1"/>
</dbReference>
<dbReference type="PIRSF" id="PIRSF005962">
    <property type="entry name" value="Pept_M20D_amidohydro"/>
    <property type="match status" value="1"/>
</dbReference>
<keyword evidence="3 7" id="KW-0732">Signal</keyword>
<dbReference type="PANTHER" id="PTHR11014:SF62">
    <property type="entry name" value="IAA-AMINO ACID HYDROLASE ILR1-LIKE 6"/>
    <property type="match status" value="1"/>
</dbReference>
<dbReference type="InterPro" id="IPR044757">
    <property type="entry name" value="ILR1-like_Hyd"/>
</dbReference>
<reference evidence="9 10" key="1">
    <citation type="submission" date="2023-10" db="EMBL/GenBank/DDBJ databases">
        <title>Chromosome-scale genome assembly provides insights into flower coloration mechanisms of Canna indica.</title>
        <authorList>
            <person name="Li C."/>
        </authorList>
    </citation>
    <scope>NUCLEOTIDE SEQUENCE [LARGE SCALE GENOMIC DNA]</scope>
    <source>
        <tissue evidence="9">Flower</tissue>
    </source>
</reference>
<dbReference type="Gene3D" id="3.30.70.360">
    <property type="match status" value="1"/>
</dbReference>
<feature type="binding site" evidence="5">
    <location>
        <position position="232"/>
    </location>
    <ligand>
        <name>Mn(2+)</name>
        <dbReference type="ChEBI" id="CHEBI:29035"/>
        <label>2</label>
    </ligand>
</feature>
<dbReference type="EMBL" id="CP136894">
    <property type="protein sequence ID" value="WOL06585.1"/>
    <property type="molecule type" value="Genomic_DNA"/>
</dbReference>
<evidence type="ECO:0000256" key="3">
    <source>
        <dbReference type="ARBA" id="ARBA00022729"/>
    </source>
</evidence>
<gene>
    <name evidence="9" type="ORF">Cni_G15319</name>
</gene>
<organism evidence="9 10">
    <name type="scientific">Canna indica</name>
    <name type="common">Indian-shot</name>
    <dbReference type="NCBI Taxonomy" id="4628"/>
    <lineage>
        <taxon>Eukaryota</taxon>
        <taxon>Viridiplantae</taxon>
        <taxon>Streptophyta</taxon>
        <taxon>Embryophyta</taxon>
        <taxon>Tracheophyta</taxon>
        <taxon>Spermatophyta</taxon>
        <taxon>Magnoliopsida</taxon>
        <taxon>Liliopsida</taxon>
        <taxon>Zingiberales</taxon>
        <taxon>Cannaceae</taxon>
        <taxon>Canna</taxon>
    </lineage>
</organism>
<feature type="signal peptide" evidence="7">
    <location>
        <begin position="1"/>
        <end position="21"/>
    </location>
</feature>
<evidence type="ECO:0000256" key="2">
    <source>
        <dbReference type="ARBA" id="ARBA00006153"/>
    </source>
</evidence>
<feature type="chain" id="PRO_5042966691" description="Peptidase M20 dimerisation domain-containing protein" evidence="7">
    <location>
        <begin position="22"/>
        <end position="464"/>
    </location>
</feature>
<feature type="binding site" evidence="5">
    <location>
        <position position="174"/>
    </location>
    <ligand>
        <name>Mn(2+)</name>
        <dbReference type="ChEBI" id="CHEBI:29035"/>
        <label>2</label>
    </ligand>
</feature>